<protein>
    <submittedName>
        <fullName evidence="2">Uncharacterized protein</fullName>
    </submittedName>
</protein>
<gene>
    <name evidence="2" type="ORF">CMC5_042920</name>
</gene>
<organism evidence="2 3">
    <name type="scientific">Chondromyces crocatus</name>
    <dbReference type="NCBI Taxonomy" id="52"/>
    <lineage>
        <taxon>Bacteria</taxon>
        <taxon>Pseudomonadati</taxon>
        <taxon>Myxococcota</taxon>
        <taxon>Polyangia</taxon>
        <taxon>Polyangiales</taxon>
        <taxon>Polyangiaceae</taxon>
        <taxon>Chondromyces</taxon>
    </lineage>
</organism>
<reference evidence="2 3" key="1">
    <citation type="submission" date="2015-07" db="EMBL/GenBank/DDBJ databases">
        <title>Genome analysis of myxobacterium Chondromyces crocatus Cm c5 reveals a high potential for natural compound synthesis and the genetic basis for the loss of fruiting body formation.</title>
        <authorList>
            <person name="Zaburannyi N."/>
            <person name="Bunk B."/>
            <person name="Maier J."/>
            <person name="Overmann J."/>
            <person name="Mueller R."/>
        </authorList>
    </citation>
    <scope>NUCLEOTIDE SEQUENCE [LARGE SCALE GENOMIC DNA]</scope>
    <source>
        <strain evidence="2 3">Cm c5</strain>
    </source>
</reference>
<dbReference type="Proteomes" id="UP000067626">
    <property type="component" value="Chromosome"/>
</dbReference>
<keyword evidence="3" id="KW-1185">Reference proteome</keyword>
<proteinExistence type="predicted"/>
<keyword evidence="1" id="KW-0812">Transmembrane</keyword>
<dbReference type="OrthoDB" id="5513673at2"/>
<name>A0A0K1EH17_CHOCO</name>
<keyword evidence="1" id="KW-0472">Membrane</keyword>
<dbReference type="KEGG" id="ccro:CMC5_042920"/>
<keyword evidence="1" id="KW-1133">Transmembrane helix</keyword>
<evidence type="ECO:0000256" key="1">
    <source>
        <dbReference type="SAM" id="Phobius"/>
    </source>
</evidence>
<dbReference type="AlphaFoldDB" id="A0A0K1EH17"/>
<evidence type="ECO:0000313" key="3">
    <source>
        <dbReference type="Proteomes" id="UP000067626"/>
    </source>
</evidence>
<accession>A0A0K1EH17</accession>
<evidence type="ECO:0000313" key="2">
    <source>
        <dbReference type="EMBL" id="AKT40139.1"/>
    </source>
</evidence>
<feature type="transmembrane region" description="Helical" evidence="1">
    <location>
        <begin position="160"/>
        <end position="193"/>
    </location>
</feature>
<dbReference type="EMBL" id="CP012159">
    <property type="protein sequence ID" value="AKT40139.1"/>
    <property type="molecule type" value="Genomic_DNA"/>
</dbReference>
<dbReference type="RefSeq" id="WP_050432117.1">
    <property type="nucleotide sequence ID" value="NZ_CP012159.1"/>
</dbReference>
<sequence>MRTEHIEFSGTALVRWNPWRIVLSDVPLVLGLIGVVTSYQRGKLLRVLFALCLVQIGLILRNTPPWERDGRLIVHPEGIDFDGRRLVDRASIHHALLVPRPDQPPLVRIVRRGLEPSIDLRVRDDQQGQQLMQALGQHASQSVAVLSLPLQILAHPMGSIMMAGLAITVLVGGMAIGASPMTCILVFAAITIARSLLRTHLHVGTDGLVIDTLGMRKYVQFRDLVKITRYESSHIKWTERGLDLMTLHGEHLRLPVEGERGRKGYTVEMVERRILEGMVTHAASDHGDEQALTEQLVPQGRDASAWIQSLRTLGAGSLGGMRHAPIPLDRLWRVLENPSMTPLARIGAAVALTASASVDRPRIATIARSAAAPRLRVALEASLEGQDAALASALDALLLEDAEAQKAAAAWQERKARANERIVDDRYPRHIAWWRSRH</sequence>